<feature type="transmembrane region" description="Helical" evidence="9">
    <location>
        <begin position="273"/>
        <end position="295"/>
    </location>
</feature>
<gene>
    <name evidence="10" type="ORF">FHX73_12313</name>
</gene>
<dbReference type="GO" id="GO:0006096">
    <property type="term" value="P:glycolytic process"/>
    <property type="evidence" value="ECO:0007669"/>
    <property type="project" value="UniProtKB-KW"/>
</dbReference>
<feature type="binding site" evidence="6">
    <location>
        <position position="97"/>
    </location>
    <ligand>
        <name>substrate</name>
    </ligand>
</feature>
<feature type="site" description="Transition state stabilizer" evidence="7">
    <location>
        <position position="156"/>
    </location>
</feature>
<evidence type="ECO:0000313" key="10">
    <source>
        <dbReference type="EMBL" id="TWF91201.1"/>
    </source>
</evidence>
<dbReference type="InterPro" id="IPR029033">
    <property type="entry name" value="His_PPase_superfam"/>
</dbReference>
<proteinExistence type="inferred from homology"/>
<keyword evidence="9" id="KW-0472">Membrane</keyword>
<evidence type="ECO:0000256" key="1">
    <source>
        <dbReference type="ARBA" id="ARBA00006717"/>
    </source>
</evidence>
<keyword evidence="11" id="KW-1185">Reference proteome</keyword>
<dbReference type="InterPro" id="IPR013078">
    <property type="entry name" value="His_Pase_superF_clade-1"/>
</dbReference>
<evidence type="ECO:0000256" key="8">
    <source>
        <dbReference type="SAM" id="MobiDB-lite"/>
    </source>
</evidence>
<dbReference type="RefSeq" id="WP_145908821.1">
    <property type="nucleotide sequence ID" value="NZ_BAAAMZ010000033.1"/>
</dbReference>
<feature type="transmembrane region" description="Helical" evidence="9">
    <location>
        <begin position="496"/>
        <end position="514"/>
    </location>
</feature>
<accession>A0A561TVR9</accession>
<dbReference type="OrthoDB" id="9781415at2"/>
<name>A0A561TVR9_9ACTN</name>
<evidence type="ECO:0000256" key="9">
    <source>
        <dbReference type="SAM" id="Phobius"/>
    </source>
</evidence>
<dbReference type="Proteomes" id="UP000317940">
    <property type="component" value="Unassembled WGS sequence"/>
</dbReference>
<dbReference type="AlphaFoldDB" id="A0A561TVR9"/>
<dbReference type="EC" id="5.4.2.11" evidence="2"/>
<keyword evidence="9" id="KW-0812">Transmembrane</keyword>
<evidence type="ECO:0000256" key="4">
    <source>
        <dbReference type="ARBA" id="ARBA00023235"/>
    </source>
</evidence>
<keyword evidence="9" id="KW-1133">Transmembrane helix</keyword>
<comment type="caution">
    <text evidence="10">The sequence shown here is derived from an EMBL/GenBank/DDBJ whole genome shotgun (WGS) entry which is preliminary data.</text>
</comment>
<dbReference type="Gene3D" id="3.40.50.1240">
    <property type="entry name" value="Phosphoglycerate mutase-like"/>
    <property type="match status" value="1"/>
</dbReference>
<protein>
    <recommendedName>
        <fullName evidence="2">phosphoglycerate mutase (2,3-diphosphoglycerate-dependent)</fullName>
        <ecNumber evidence="2">5.4.2.11</ecNumber>
    </recommendedName>
</protein>
<reference evidence="10 11" key="1">
    <citation type="submission" date="2019-06" db="EMBL/GenBank/DDBJ databases">
        <title>Sequencing the genomes of 1000 actinobacteria strains.</title>
        <authorList>
            <person name="Klenk H.-P."/>
        </authorList>
    </citation>
    <scope>NUCLEOTIDE SEQUENCE [LARGE SCALE GENOMIC DNA]</scope>
    <source>
        <strain evidence="10 11">DSM 44826</strain>
    </source>
</reference>
<feature type="active site" description="Proton donor/acceptor" evidence="5">
    <location>
        <position position="86"/>
    </location>
</feature>
<evidence type="ECO:0000313" key="11">
    <source>
        <dbReference type="Proteomes" id="UP000317940"/>
    </source>
</evidence>
<feature type="binding site" evidence="6">
    <location>
        <begin position="7"/>
        <end position="14"/>
    </location>
    <ligand>
        <name>substrate</name>
    </ligand>
</feature>
<feature type="transmembrane region" description="Helical" evidence="9">
    <location>
        <begin position="361"/>
        <end position="380"/>
    </location>
</feature>
<feature type="transmembrane region" description="Helical" evidence="9">
    <location>
        <begin position="469"/>
        <end position="490"/>
    </location>
</feature>
<feature type="transmembrane region" description="Helical" evidence="9">
    <location>
        <begin position="432"/>
        <end position="457"/>
    </location>
</feature>
<feature type="binding site" evidence="6">
    <location>
        <position position="59"/>
    </location>
    <ligand>
        <name>substrate</name>
    </ligand>
</feature>
<feature type="transmembrane region" description="Helical" evidence="9">
    <location>
        <begin position="301"/>
        <end position="321"/>
    </location>
</feature>
<feature type="region of interest" description="Disordered" evidence="8">
    <location>
        <begin position="535"/>
        <end position="567"/>
    </location>
</feature>
<comment type="similarity">
    <text evidence="1">Belongs to the phosphoglycerate mutase family. BPG-dependent PGAM subfamily.</text>
</comment>
<evidence type="ECO:0000256" key="6">
    <source>
        <dbReference type="PIRSR" id="PIRSR613078-2"/>
    </source>
</evidence>
<feature type="transmembrane region" description="Helical" evidence="9">
    <location>
        <begin position="333"/>
        <end position="355"/>
    </location>
</feature>
<evidence type="ECO:0000256" key="2">
    <source>
        <dbReference type="ARBA" id="ARBA00012028"/>
    </source>
</evidence>
<evidence type="ECO:0000256" key="7">
    <source>
        <dbReference type="PIRSR" id="PIRSR613078-3"/>
    </source>
</evidence>
<feature type="transmembrane region" description="Helical" evidence="9">
    <location>
        <begin position="242"/>
        <end position="261"/>
    </location>
</feature>
<evidence type="ECO:0000256" key="3">
    <source>
        <dbReference type="ARBA" id="ARBA00023152"/>
    </source>
</evidence>
<evidence type="ECO:0000256" key="5">
    <source>
        <dbReference type="PIRSR" id="PIRSR613078-1"/>
    </source>
</evidence>
<dbReference type="PANTHER" id="PTHR11931">
    <property type="entry name" value="PHOSPHOGLYCERATE MUTASE"/>
    <property type="match status" value="1"/>
</dbReference>
<feature type="transmembrane region" description="Helical" evidence="9">
    <location>
        <begin position="401"/>
        <end position="420"/>
    </location>
</feature>
<dbReference type="SUPFAM" id="SSF53254">
    <property type="entry name" value="Phosphoglycerate mutase-like"/>
    <property type="match status" value="1"/>
</dbReference>
<dbReference type="EMBL" id="VIWT01000002">
    <property type="protein sequence ID" value="TWF91201.1"/>
    <property type="molecule type" value="Genomic_DNA"/>
</dbReference>
<dbReference type="Pfam" id="PF00300">
    <property type="entry name" value="His_Phos_1"/>
    <property type="match status" value="1"/>
</dbReference>
<dbReference type="GO" id="GO:0004619">
    <property type="term" value="F:phosphoglycerate mutase activity"/>
    <property type="evidence" value="ECO:0007669"/>
    <property type="project" value="UniProtKB-EC"/>
</dbReference>
<sequence>MPLYFIRHGESQANEQNRFAGQLDSPLTGLGIRQAEQAAGQVAALALDPDEVHVSTLARARRTAEIVIAGQPRRPGRVVVSEALVERDFGVFSGHNKSLVKKGIGFAGYTEAFHSHTGRPPGGESWRAMYDRVAAYYQDVLLPASEAGRTVLVVAHKYIVEMFAMAAAGLPPERYRDLKIPNARPLSEDDLRRAAHAPAAAGLLNDLGEIVEIRLPLLVALAAAAGVGAQLLAGVHVPAWEFSAAMTLLLAVATFFTLLRVDPRTLRDSPGSIRPALPLLLARFGIGLVLLWGGSGLPVELAGLFLLLPPALLVPTLSLLWGGDYFFAVRHTVAASAVMPAALVGALAIASPHGAHPDGGLGTALLSYGAVLLAALFLPGAGAQLLRRRDPIRAGALSTNWNWLGGLALVPLAGLATFALTPADPRDIPHLAWQLLLVMAATGTLLATLRLLTVAFLRWRPPTAGLGRDLIITQSTPNVFLWLAMAAVLAPAAGSHPSVIDLGVALVFFLAVYVDERVFRYGHAKDLSSALRRSEAHPFTGSDEPSAGRPELGLRATGSVTPELGGS</sequence>
<dbReference type="CDD" id="cd07067">
    <property type="entry name" value="HP_PGM_like"/>
    <property type="match status" value="1"/>
</dbReference>
<keyword evidence="4" id="KW-0413">Isomerase</keyword>
<feature type="active site" description="Tele-phosphohistidine intermediate" evidence="5">
    <location>
        <position position="8"/>
    </location>
</feature>
<dbReference type="SMART" id="SM00855">
    <property type="entry name" value="PGAM"/>
    <property type="match status" value="1"/>
</dbReference>
<dbReference type="InterPro" id="IPR005952">
    <property type="entry name" value="Phosphogly_mut1"/>
</dbReference>
<organism evidence="10 11">
    <name type="scientific">Kitasatospora viridis</name>
    <dbReference type="NCBI Taxonomy" id="281105"/>
    <lineage>
        <taxon>Bacteria</taxon>
        <taxon>Bacillati</taxon>
        <taxon>Actinomycetota</taxon>
        <taxon>Actinomycetes</taxon>
        <taxon>Kitasatosporales</taxon>
        <taxon>Streptomycetaceae</taxon>
        <taxon>Kitasatospora</taxon>
    </lineage>
</organism>
<keyword evidence="3" id="KW-0324">Glycolysis</keyword>